<organism evidence="2 3">
    <name type="scientific">Bursaphelenchus xylophilus</name>
    <name type="common">Pinewood nematode worm</name>
    <name type="synonym">Aphelenchoides xylophilus</name>
    <dbReference type="NCBI Taxonomy" id="6326"/>
    <lineage>
        <taxon>Eukaryota</taxon>
        <taxon>Metazoa</taxon>
        <taxon>Ecdysozoa</taxon>
        <taxon>Nematoda</taxon>
        <taxon>Chromadorea</taxon>
        <taxon>Rhabditida</taxon>
        <taxon>Tylenchina</taxon>
        <taxon>Tylenchomorpha</taxon>
        <taxon>Aphelenchoidea</taxon>
        <taxon>Aphelenchoididae</taxon>
        <taxon>Bursaphelenchus</taxon>
    </lineage>
</organism>
<keyword evidence="1" id="KW-0560">Oxidoreductase</keyword>
<dbReference type="InterPro" id="IPR002347">
    <property type="entry name" value="SDR_fam"/>
</dbReference>
<dbReference type="PRINTS" id="PR00080">
    <property type="entry name" value="SDRFAMILY"/>
</dbReference>
<dbReference type="PRINTS" id="PR00081">
    <property type="entry name" value="GDHRDH"/>
</dbReference>
<evidence type="ECO:0000313" key="2">
    <source>
        <dbReference type="Proteomes" id="UP000095284"/>
    </source>
</evidence>
<proteinExistence type="predicted"/>
<reference evidence="3" key="1">
    <citation type="submission" date="2016-11" db="UniProtKB">
        <authorList>
            <consortium name="WormBaseParasite"/>
        </authorList>
    </citation>
    <scope>IDENTIFICATION</scope>
</reference>
<accession>A0A1I7S6M6</accession>
<evidence type="ECO:0000256" key="1">
    <source>
        <dbReference type="ARBA" id="ARBA00023002"/>
    </source>
</evidence>
<dbReference type="SUPFAM" id="SSF51735">
    <property type="entry name" value="NAD(P)-binding Rossmann-fold domains"/>
    <property type="match status" value="2"/>
</dbReference>
<sequence>MFSKKVVIVTGSSSGIGKVAARLFAREEASVVLHGQNLERLQQAESELKQHHPSAKTVTVSGPIQDEGTWNRIVSSAIDTFGRIDVLLNNAGISDDGKDPNGLECFQYCMDVNVKSVIGVTRACLPHLKKTKGTVVNTSSALARKIHPGLPMYSVSKAALEHYSRHAAYEYAPFGIRVNCVAPGLIETKFHSRGAAAAPVEAKADAEEVPLQRMGNPEEIAEVMVFLASDKCSYVTGEVVRADGGLLIMPVIGLSRACLPHLKETKGNIINVSSALEDKINPFAPMYAISKAALKHYTHHAAFEYAPFGIRVNNVSPGLTDTYFHQRHMSSKPAQIQAVTNVIPLKRMGKPEEVGEMIAFVASDKCSYATGECFGVNGGIKIKP</sequence>
<dbReference type="PANTHER" id="PTHR43975">
    <property type="entry name" value="ZGC:101858"/>
    <property type="match status" value="1"/>
</dbReference>
<dbReference type="InterPro" id="IPR036291">
    <property type="entry name" value="NAD(P)-bd_dom_sf"/>
</dbReference>
<dbReference type="Pfam" id="PF13561">
    <property type="entry name" value="adh_short_C2"/>
    <property type="match status" value="2"/>
</dbReference>
<dbReference type="GO" id="GO:0016491">
    <property type="term" value="F:oxidoreductase activity"/>
    <property type="evidence" value="ECO:0007669"/>
    <property type="project" value="UniProtKB-KW"/>
</dbReference>
<dbReference type="WBParaSite" id="BXY_0866400.1">
    <property type="protein sequence ID" value="BXY_0866400.1"/>
    <property type="gene ID" value="BXY_0866400"/>
</dbReference>
<dbReference type="FunFam" id="3.40.50.720:FF:000084">
    <property type="entry name" value="Short-chain dehydrogenase reductase"/>
    <property type="match status" value="1"/>
</dbReference>
<dbReference type="InterPro" id="IPR020904">
    <property type="entry name" value="Sc_DH/Rdtase_CS"/>
</dbReference>
<evidence type="ECO:0000313" key="3">
    <source>
        <dbReference type="WBParaSite" id="BXY_0866400.1"/>
    </source>
</evidence>
<dbReference type="PROSITE" id="PS00061">
    <property type="entry name" value="ADH_SHORT"/>
    <property type="match status" value="2"/>
</dbReference>
<name>A0A1I7S6M6_BURXY</name>
<dbReference type="Gene3D" id="3.40.50.720">
    <property type="entry name" value="NAD(P)-binding Rossmann-like Domain"/>
    <property type="match status" value="2"/>
</dbReference>
<protein>
    <submittedName>
        <fullName evidence="3">Dehydrogenase</fullName>
    </submittedName>
</protein>
<dbReference type="Proteomes" id="UP000095284">
    <property type="component" value="Unplaced"/>
</dbReference>
<dbReference type="eggNOG" id="KOG0725">
    <property type="taxonomic scope" value="Eukaryota"/>
</dbReference>
<dbReference type="PANTHER" id="PTHR43975:SF2">
    <property type="entry name" value="EG:BACR7A4.14 PROTEIN-RELATED"/>
    <property type="match status" value="1"/>
</dbReference>
<dbReference type="AlphaFoldDB" id="A0A1I7S6M6"/>